<dbReference type="RefSeq" id="WP_066805023.1">
    <property type="nucleotide sequence ID" value="NZ_CP014206.1"/>
</dbReference>
<dbReference type="Gene3D" id="3.40.50.1240">
    <property type="entry name" value="Phosphoglycerate mutase-like"/>
    <property type="match status" value="1"/>
</dbReference>
<dbReference type="Proteomes" id="UP000295506">
    <property type="component" value="Unassembled WGS sequence"/>
</dbReference>
<dbReference type="GO" id="GO:0016791">
    <property type="term" value="F:phosphatase activity"/>
    <property type="evidence" value="ECO:0007669"/>
    <property type="project" value="TreeGrafter"/>
</dbReference>
<reference evidence="1 3" key="1">
    <citation type="journal article" date="2016" name="Front. Microbiol.">
        <title>Genome Sequence of the Piezophilic, Mesophilic Sulfate-Reducing Bacterium Desulfovibrio indicus J2T.</title>
        <authorList>
            <person name="Cao J."/>
            <person name="Maignien L."/>
            <person name="Shao Z."/>
            <person name="Alain K."/>
            <person name="Jebbar M."/>
        </authorList>
    </citation>
    <scope>NUCLEOTIDE SEQUENCE [LARGE SCALE GENOMIC DNA]</scope>
    <source>
        <strain evidence="1 3">J2</strain>
    </source>
</reference>
<evidence type="ECO:0000313" key="2">
    <source>
        <dbReference type="EMBL" id="TDT88675.1"/>
    </source>
</evidence>
<organism evidence="2 4">
    <name type="scientific">Pseudodesulfovibrio indicus</name>
    <dbReference type="NCBI Taxonomy" id="1716143"/>
    <lineage>
        <taxon>Bacteria</taxon>
        <taxon>Pseudomonadati</taxon>
        <taxon>Thermodesulfobacteriota</taxon>
        <taxon>Desulfovibrionia</taxon>
        <taxon>Desulfovibrionales</taxon>
        <taxon>Desulfovibrionaceae</taxon>
    </lineage>
</organism>
<dbReference type="InterPro" id="IPR050275">
    <property type="entry name" value="PGM_Phosphatase"/>
</dbReference>
<dbReference type="Proteomes" id="UP000055611">
    <property type="component" value="Chromosome"/>
</dbReference>
<dbReference type="SUPFAM" id="SSF53254">
    <property type="entry name" value="Phosphoglycerate mutase-like"/>
    <property type="match status" value="1"/>
</dbReference>
<name>A0A126QRG7_9BACT</name>
<reference evidence="2 4" key="2">
    <citation type="submission" date="2019-03" db="EMBL/GenBank/DDBJ databases">
        <title>Genomic Encyclopedia of Type Strains, Phase IV (KMG-IV): sequencing the most valuable type-strain genomes for metagenomic binning, comparative biology and taxonomic classification.</title>
        <authorList>
            <person name="Goeker M."/>
        </authorList>
    </citation>
    <scope>NUCLEOTIDE SEQUENCE [LARGE SCALE GENOMIC DNA]</scope>
    <source>
        <strain evidence="2 4">DSM 101483</strain>
    </source>
</reference>
<dbReference type="InterPro" id="IPR029033">
    <property type="entry name" value="His_PPase_superfam"/>
</dbReference>
<dbReference type="OrthoDB" id="9781415at2"/>
<proteinExistence type="predicted"/>
<dbReference type="InterPro" id="IPR013078">
    <property type="entry name" value="His_Pase_superF_clade-1"/>
</dbReference>
<dbReference type="EMBL" id="CP014206">
    <property type="protein sequence ID" value="AMK12075.1"/>
    <property type="molecule type" value="Genomic_DNA"/>
</dbReference>
<dbReference type="PANTHER" id="PTHR48100">
    <property type="entry name" value="BROAD-SPECIFICITY PHOSPHATASE YOR283W-RELATED"/>
    <property type="match status" value="1"/>
</dbReference>
<evidence type="ECO:0000313" key="1">
    <source>
        <dbReference type="EMBL" id="AMK12075.1"/>
    </source>
</evidence>
<gene>
    <name evidence="1" type="ORF">AWY79_13635</name>
    <name evidence="2" type="ORF">EDC59_10576</name>
</gene>
<evidence type="ECO:0000313" key="4">
    <source>
        <dbReference type="Proteomes" id="UP000295506"/>
    </source>
</evidence>
<accession>A0A126QRG7</accession>
<dbReference type="EMBL" id="SOBK01000005">
    <property type="protein sequence ID" value="TDT88675.1"/>
    <property type="molecule type" value="Genomic_DNA"/>
</dbReference>
<evidence type="ECO:0000313" key="3">
    <source>
        <dbReference type="Proteomes" id="UP000055611"/>
    </source>
</evidence>
<dbReference type="Pfam" id="PF00300">
    <property type="entry name" value="His_Phos_1"/>
    <property type="match status" value="1"/>
</dbReference>
<dbReference type="CDD" id="cd07067">
    <property type="entry name" value="HP_PGM_like"/>
    <property type="match status" value="1"/>
</dbReference>
<dbReference type="GO" id="GO:0005737">
    <property type="term" value="C:cytoplasm"/>
    <property type="evidence" value="ECO:0007669"/>
    <property type="project" value="TreeGrafter"/>
</dbReference>
<protein>
    <submittedName>
        <fullName evidence="2">Phosphoglycerate mutase</fullName>
    </submittedName>
</protein>
<keyword evidence="3" id="KW-1185">Reference proteome</keyword>
<sequence length="202" mass="21420">MIILLRHAVTDVAPGTCIGRTPTRLSPDGETQSMELAGSFAEAGLARLCSSPAIRAVDTVSPLAERLGLPVETWPELDEIDMGEWDGLPFETIRRDHPGDYARRGREFASFRASGGESFEEVAERAMGAMRRLAGGEMPVLAATHAGVIRAVLCRVTGHPLGDLFHFKPAHCRCTVLGFVAGGFGVLAPSVSPAEAAALVRG</sequence>
<dbReference type="PANTHER" id="PTHR48100:SF1">
    <property type="entry name" value="HISTIDINE PHOSPHATASE FAMILY PROTEIN-RELATED"/>
    <property type="match status" value="1"/>
</dbReference>
<dbReference type="AlphaFoldDB" id="A0A126QRG7"/>
<dbReference type="SMART" id="SM00855">
    <property type="entry name" value="PGAM"/>
    <property type="match status" value="1"/>
</dbReference>
<dbReference type="KEGG" id="dej:AWY79_13635"/>